<comment type="caution">
    <text evidence="2">The sequence shown here is derived from an EMBL/GenBank/DDBJ whole genome shotgun (WGS) entry which is preliminary data.</text>
</comment>
<sequence>MLRKADGQDLEMKRRHISRQPPELKKMFKQLKNDSTDGRIAHVELDRELGIGSATMQTIIHNFLFSSSNFDIKDKPRSGRLEADKTDIILEKLDKGRHIRSYNIAEELGIDHKIVLTHLKKARYLGPPRAH</sequence>
<feature type="region of interest" description="Disordered" evidence="1">
    <location>
        <begin position="1"/>
        <end position="22"/>
    </location>
</feature>
<keyword evidence="3" id="KW-1185">Reference proteome</keyword>
<feature type="compositionally biased region" description="Basic and acidic residues" evidence="1">
    <location>
        <begin position="1"/>
        <end position="12"/>
    </location>
</feature>
<dbReference type="OrthoDB" id="429597at2759"/>
<evidence type="ECO:0000256" key="1">
    <source>
        <dbReference type="SAM" id="MobiDB-lite"/>
    </source>
</evidence>
<dbReference type="AlphaFoldDB" id="A0A4C1SQ34"/>
<evidence type="ECO:0008006" key="4">
    <source>
        <dbReference type="Google" id="ProtNLM"/>
    </source>
</evidence>
<evidence type="ECO:0000313" key="3">
    <source>
        <dbReference type="Proteomes" id="UP000299102"/>
    </source>
</evidence>
<protein>
    <recommendedName>
        <fullName evidence="4">Histone-lysine N-methyltransferase SETMAR</fullName>
    </recommendedName>
</protein>
<proteinExistence type="predicted"/>
<organism evidence="2 3">
    <name type="scientific">Eumeta variegata</name>
    <name type="common">Bagworm moth</name>
    <name type="synonym">Eumeta japonica</name>
    <dbReference type="NCBI Taxonomy" id="151549"/>
    <lineage>
        <taxon>Eukaryota</taxon>
        <taxon>Metazoa</taxon>
        <taxon>Ecdysozoa</taxon>
        <taxon>Arthropoda</taxon>
        <taxon>Hexapoda</taxon>
        <taxon>Insecta</taxon>
        <taxon>Pterygota</taxon>
        <taxon>Neoptera</taxon>
        <taxon>Endopterygota</taxon>
        <taxon>Lepidoptera</taxon>
        <taxon>Glossata</taxon>
        <taxon>Ditrysia</taxon>
        <taxon>Tineoidea</taxon>
        <taxon>Psychidae</taxon>
        <taxon>Oiketicinae</taxon>
        <taxon>Eumeta</taxon>
    </lineage>
</organism>
<evidence type="ECO:0000313" key="2">
    <source>
        <dbReference type="EMBL" id="GBP03161.1"/>
    </source>
</evidence>
<accession>A0A4C1SQ34</accession>
<dbReference type="EMBL" id="BGZK01000009">
    <property type="protein sequence ID" value="GBP03161.1"/>
    <property type="molecule type" value="Genomic_DNA"/>
</dbReference>
<dbReference type="Proteomes" id="UP000299102">
    <property type="component" value="Unassembled WGS sequence"/>
</dbReference>
<reference evidence="2 3" key="1">
    <citation type="journal article" date="2019" name="Commun. Biol.">
        <title>The bagworm genome reveals a unique fibroin gene that provides high tensile strength.</title>
        <authorList>
            <person name="Kono N."/>
            <person name="Nakamura H."/>
            <person name="Ohtoshi R."/>
            <person name="Tomita M."/>
            <person name="Numata K."/>
            <person name="Arakawa K."/>
        </authorList>
    </citation>
    <scope>NUCLEOTIDE SEQUENCE [LARGE SCALE GENOMIC DNA]</scope>
</reference>
<gene>
    <name evidence="2" type="ORF">EVAR_2613_1</name>
</gene>
<name>A0A4C1SQ34_EUMVA</name>